<sequence length="66" mass="7490">PGDQTPTFTHTSGRLSLSRGYGEPQSQPRPFLHASGWITVALFETRHCGVTREPMRVFMRRATPDY</sequence>
<accession>A0ACB9WI33</accession>
<evidence type="ECO:0000313" key="2">
    <source>
        <dbReference type="Proteomes" id="UP001057452"/>
    </source>
</evidence>
<proteinExistence type="predicted"/>
<organism evidence="1 2">
    <name type="scientific">Chaenocephalus aceratus</name>
    <name type="common">Blackfin icefish</name>
    <name type="synonym">Chaenichthys aceratus</name>
    <dbReference type="NCBI Taxonomy" id="36190"/>
    <lineage>
        <taxon>Eukaryota</taxon>
        <taxon>Metazoa</taxon>
        <taxon>Chordata</taxon>
        <taxon>Craniata</taxon>
        <taxon>Vertebrata</taxon>
        <taxon>Euteleostomi</taxon>
        <taxon>Actinopterygii</taxon>
        <taxon>Neopterygii</taxon>
        <taxon>Teleostei</taxon>
        <taxon>Neoteleostei</taxon>
        <taxon>Acanthomorphata</taxon>
        <taxon>Eupercaria</taxon>
        <taxon>Perciformes</taxon>
        <taxon>Notothenioidei</taxon>
        <taxon>Channichthyidae</taxon>
        <taxon>Chaenocephalus</taxon>
    </lineage>
</organism>
<evidence type="ECO:0000313" key="1">
    <source>
        <dbReference type="EMBL" id="KAI4813111.1"/>
    </source>
</evidence>
<feature type="non-terminal residue" evidence="1">
    <location>
        <position position="66"/>
    </location>
</feature>
<feature type="non-terminal residue" evidence="1">
    <location>
        <position position="1"/>
    </location>
</feature>
<gene>
    <name evidence="1" type="ORF">KUCAC02_024459</name>
</gene>
<dbReference type="Proteomes" id="UP001057452">
    <property type="component" value="Chromosome 22"/>
</dbReference>
<dbReference type="EMBL" id="CM043806">
    <property type="protein sequence ID" value="KAI4813111.1"/>
    <property type="molecule type" value="Genomic_DNA"/>
</dbReference>
<name>A0ACB9WI33_CHAAC</name>
<comment type="caution">
    <text evidence="1">The sequence shown here is derived from an EMBL/GenBank/DDBJ whole genome shotgun (WGS) entry which is preliminary data.</text>
</comment>
<keyword evidence="2" id="KW-1185">Reference proteome</keyword>
<protein>
    <submittedName>
        <fullName evidence="1">Uncharacterized protein</fullName>
    </submittedName>
</protein>
<reference evidence="1" key="1">
    <citation type="submission" date="2022-05" db="EMBL/GenBank/DDBJ databases">
        <title>Chromosome-level genome of Chaenocephalus aceratus.</title>
        <authorList>
            <person name="Park H."/>
        </authorList>
    </citation>
    <scope>NUCLEOTIDE SEQUENCE</scope>
    <source>
        <strain evidence="1">KU_202001</strain>
    </source>
</reference>